<protein>
    <submittedName>
        <fullName evidence="2">Uncharacterized protein</fullName>
    </submittedName>
</protein>
<comment type="caution">
    <text evidence="2">The sequence shown here is derived from an EMBL/GenBank/DDBJ whole genome shotgun (WGS) entry which is preliminary data.</text>
</comment>
<evidence type="ECO:0000313" key="3">
    <source>
        <dbReference type="Proteomes" id="UP000230233"/>
    </source>
</evidence>
<evidence type="ECO:0000313" key="2">
    <source>
        <dbReference type="EMBL" id="PIC26673.1"/>
    </source>
</evidence>
<dbReference type="EMBL" id="PDUG01000005">
    <property type="protein sequence ID" value="PIC26673.1"/>
    <property type="molecule type" value="Genomic_DNA"/>
</dbReference>
<accession>A0A2G5THG5</accession>
<gene>
    <name evidence="2" type="primary">Cni-K03B8.8</name>
    <name evidence="2" type="synonym">Cnig_chr_V.g19178</name>
    <name evidence="2" type="ORF">B9Z55_019178</name>
</gene>
<reference evidence="3" key="1">
    <citation type="submission" date="2017-10" db="EMBL/GenBank/DDBJ databases">
        <title>Rapid genome shrinkage in a self-fertile nematode reveals novel sperm competition proteins.</title>
        <authorList>
            <person name="Yin D."/>
            <person name="Schwarz E.M."/>
            <person name="Thomas C.G."/>
            <person name="Felde R.L."/>
            <person name="Korf I.F."/>
            <person name="Cutter A.D."/>
            <person name="Schartner C.M."/>
            <person name="Ralston E.J."/>
            <person name="Meyer B.J."/>
            <person name="Haag E.S."/>
        </authorList>
    </citation>
    <scope>NUCLEOTIDE SEQUENCE [LARGE SCALE GENOMIC DNA]</scope>
    <source>
        <strain evidence="3">JU1422</strain>
    </source>
</reference>
<dbReference type="STRING" id="1611254.A0A2G5THG5"/>
<name>A0A2G5THG5_9PELO</name>
<dbReference type="Proteomes" id="UP000230233">
    <property type="component" value="Chromosome V"/>
</dbReference>
<dbReference type="AlphaFoldDB" id="A0A2G5THG5"/>
<evidence type="ECO:0000256" key="1">
    <source>
        <dbReference type="SAM" id="SignalP"/>
    </source>
</evidence>
<sequence>MRYFVLLSVLFSEIVLAENETTTIEFVPIGKDTSAAIVPVNNKPVENTVVSHKVFKEDGIKYTEIVRKTPSGGIQTSHIKGNVNPSILPVPIPNLSALMSRIEARIASRRQKYYPPDMDPLSRAEGPIYHRPPGFEPLPRHPYPPPPYPPMMMYPPSPDSLMGRVGSMTGNILDNVMEFVMGRRR</sequence>
<keyword evidence="3" id="KW-1185">Reference proteome</keyword>
<keyword evidence="1" id="KW-0732">Signal</keyword>
<feature type="signal peptide" evidence="1">
    <location>
        <begin position="1"/>
        <end position="17"/>
    </location>
</feature>
<organism evidence="2 3">
    <name type="scientific">Caenorhabditis nigoni</name>
    <dbReference type="NCBI Taxonomy" id="1611254"/>
    <lineage>
        <taxon>Eukaryota</taxon>
        <taxon>Metazoa</taxon>
        <taxon>Ecdysozoa</taxon>
        <taxon>Nematoda</taxon>
        <taxon>Chromadorea</taxon>
        <taxon>Rhabditida</taxon>
        <taxon>Rhabditina</taxon>
        <taxon>Rhabditomorpha</taxon>
        <taxon>Rhabditoidea</taxon>
        <taxon>Rhabditidae</taxon>
        <taxon>Peloderinae</taxon>
        <taxon>Caenorhabditis</taxon>
    </lineage>
</organism>
<proteinExistence type="predicted"/>
<feature type="chain" id="PRO_5013889094" evidence="1">
    <location>
        <begin position="18"/>
        <end position="185"/>
    </location>
</feature>
<dbReference type="OrthoDB" id="5826654at2759"/>